<keyword evidence="9" id="KW-1185">Reference proteome</keyword>
<feature type="transmembrane region" description="Helical" evidence="6">
    <location>
        <begin position="284"/>
        <end position="305"/>
    </location>
</feature>
<reference evidence="8 9" key="1">
    <citation type="submission" date="2023-06" db="EMBL/GenBank/DDBJ databases">
        <title>Parasedimentitalea psychrophila sp. nov., a psychrophilic bacterium isolated from deep-sea sediment.</title>
        <authorList>
            <person name="Li A."/>
        </authorList>
    </citation>
    <scope>NUCLEOTIDE SEQUENCE [LARGE SCALE GENOMIC DNA]</scope>
    <source>
        <strain evidence="8 9">QS115</strain>
    </source>
</reference>
<feature type="transmembrane region" description="Helical" evidence="6">
    <location>
        <begin position="81"/>
        <end position="100"/>
    </location>
</feature>
<dbReference type="Pfam" id="PF07690">
    <property type="entry name" value="MFS_1"/>
    <property type="match status" value="1"/>
</dbReference>
<keyword evidence="3 6" id="KW-0812">Transmembrane</keyword>
<comment type="subcellular location">
    <subcellularLocation>
        <location evidence="1">Cell membrane</location>
        <topology evidence="1">Multi-pass membrane protein</topology>
    </subcellularLocation>
</comment>
<dbReference type="KEGG" id="ppso:QPJ95_20585"/>
<dbReference type="InterPro" id="IPR005829">
    <property type="entry name" value="Sugar_transporter_CS"/>
</dbReference>
<dbReference type="InterPro" id="IPR011701">
    <property type="entry name" value="MFS"/>
</dbReference>
<dbReference type="InterPro" id="IPR036259">
    <property type="entry name" value="MFS_trans_sf"/>
</dbReference>
<evidence type="ECO:0000256" key="3">
    <source>
        <dbReference type="ARBA" id="ARBA00022692"/>
    </source>
</evidence>
<evidence type="ECO:0000313" key="9">
    <source>
        <dbReference type="Proteomes" id="UP001238334"/>
    </source>
</evidence>
<dbReference type="RefSeq" id="WP_270918161.1">
    <property type="nucleotide sequence ID" value="NZ_CP127247.1"/>
</dbReference>
<dbReference type="PANTHER" id="PTHR43124">
    <property type="entry name" value="PURINE EFFLUX PUMP PBUE"/>
    <property type="match status" value="1"/>
</dbReference>
<feature type="transmembrane region" description="Helical" evidence="6">
    <location>
        <begin position="346"/>
        <end position="370"/>
    </location>
</feature>
<organism evidence="8 9">
    <name type="scientific">Parasedimentitalea psychrophila</name>
    <dbReference type="NCBI Taxonomy" id="2997337"/>
    <lineage>
        <taxon>Bacteria</taxon>
        <taxon>Pseudomonadati</taxon>
        <taxon>Pseudomonadota</taxon>
        <taxon>Alphaproteobacteria</taxon>
        <taxon>Rhodobacterales</taxon>
        <taxon>Paracoccaceae</taxon>
        <taxon>Parasedimentitalea</taxon>
    </lineage>
</organism>
<feature type="transmembrane region" description="Helical" evidence="6">
    <location>
        <begin position="51"/>
        <end position="69"/>
    </location>
</feature>
<evidence type="ECO:0000256" key="4">
    <source>
        <dbReference type="ARBA" id="ARBA00022989"/>
    </source>
</evidence>
<evidence type="ECO:0000256" key="1">
    <source>
        <dbReference type="ARBA" id="ARBA00004651"/>
    </source>
</evidence>
<feature type="transmembrane region" description="Helical" evidence="6">
    <location>
        <begin position="376"/>
        <end position="395"/>
    </location>
</feature>
<dbReference type="Proteomes" id="UP001238334">
    <property type="component" value="Chromosome"/>
</dbReference>
<feature type="transmembrane region" description="Helical" evidence="6">
    <location>
        <begin position="221"/>
        <end position="244"/>
    </location>
</feature>
<dbReference type="AlphaFoldDB" id="A0A9Y2KZP8"/>
<dbReference type="EMBL" id="CP127247">
    <property type="protein sequence ID" value="WIY24867.1"/>
    <property type="molecule type" value="Genomic_DNA"/>
</dbReference>
<evidence type="ECO:0000259" key="7">
    <source>
        <dbReference type="PROSITE" id="PS50850"/>
    </source>
</evidence>
<evidence type="ECO:0000256" key="2">
    <source>
        <dbReference type="ARBA" id="ARBA00022475"/>
    </source>
</evidence>
<gene>
    <name evidence="8" type="ORF">QPJ95_20585</name>
</gene>
<feature type="domain" description="Major facilitator superfamily (MFS) profile" evidence="7">
    <location>
        <begin position="14"/>
        <end position="400"/>
    </location>
</feature>
<feature type="transmembrane region" description="Helical" evidence="6">
    <location>
        <begin position="12"/>
        <end position="31"/>
    </location>
</feature>
<keyword evidence="5 6" id="KW-0472">Membrane</keyword>
<feature type="transmembrane region" description="Helical" evidence="6">
    <location>
        <begin position="311"/>
        <end position="334"/>
    </location>
</feature>
<proteinExistence type="predicted"/>
<dbReference type="PROSITE" id="PS00216">
    <property type="entry name" value="SUGAR_TRANSPORT_1"/>
    <property type="match status" value="1"/>
</dbReference>
<dbReference type="PROSITE" id="PS50850">
    <property type="entry name" value="MFS"/>
    <property type="match status" value="1"/>
</dbReference>
<dbReference type="GO" id="GO:0022857">
    <property type="term" value="F:transmembrane transporter activity"/>
    <property type="evidence" value="ECO:0007669"/>
    <property type="project" value="InterPro"/>
</dbReference>
<feature type="transmembrane region" description="Helical" evidence="6">
    <location>
        <begin position="256"/>
        <end position="277"/>
    </location>
</feature>
<evidence type="ECO:0000256" key="5">
    <source>
        <dbReference type="ARBA" id="ARBA00023136"/>
    </source>
</evidence>
<dbReference type="Gene3D" id="1.20.1720.10">
    <property type="entry name" value="Multidrug resistance protein D"/>
    <property type="match status" value="1"/>
</dbReference>
<dbReference type="InterPro" id="IPR020846">
    <property type="entry name" value="MFS_dom"/>
</dbReference>
<keyword evidence="4 6" id="KW-1133">Transmembrane helix</keyword>
<feature type="transmembrane region" description="Helical" evidence="6">
    <location>
        <begin position="139"/>
        <end position="164"/>
    </location>
</feature>
<evidence type="ECO:0000313" key="8">
    <source>
        <dbReference type="EMBL" id="WIY24867.1"/>
    </source>
</evidence>
<feature type="transmembrane region" description="Helical" evidence="6">
    <location>
        <begin position="106"/>
        <end position="127"/>
    </location>
</feature>
<feature type="transmembrane region" description="Helical" evidence="6">
    <location>
        <begin position="170"/>
        <end position="189"/>
    </location>
</feature>
<protein>
    <submittedName>
        <fullName evidence="8">MFS transporter</fullName>
    </submittedName>
</protein>
<dbReference type="PANTHER" id="PTHR43124:SF3">
    <property type="entry name" value="CHLORAMPHENICOL EFFLUX PUMP RV0191"/>
    <property type="match status" value="1"/>
</dbReference>
<dbReference type="GO" id="GO:0005886">
    <property type="term" value="C:plasma membrane"/>
    <property type="evidence" value="ECO:0007669"/>
    <property type="project" value="UniProtKB-SubCell"/>
</dbReference>
<name>A0A9Y2KZP8_9RHOB</name>
<sequence length="407" mass="43309">MSNPIEKQISKAELTALIAMMFATIAFSIDAMLPALPEIGAALSPNDTNRAQLILTAFMFGLGIGTFFTGPLSDAFGRKPVILVGAVVYVLSAAAAWASSSLELLLISRITMGLGAAGPRVVAVAIVRDLFSGRDMARVLSIAMMIFTLVPAFAPLLGLGIISIAGWRAIFIAIALFLIIVVAWTVIRLPETLAPENRRPFKMPLLIKAGREMLAHPTVRLSIFVQTLCMGALLTMLTMVQPVYDTIFGRADSFPFWFGLVALMSGSASLLNAIVVVRVGMRRMVTWSLASQILFSATVLVLSNMDLPDTLQFGLFVAWQTSLFFMVGMTLGNLNAMAMEPMGHIAGMAASVIGAISTVIGAVLAAPIGLLFDGSLLPLSIGVLAMVSTAFLIMLRMGRVEAQVPAE</sequence>
<evidence type="ECO:0000256" key="6">
    <source>
        <dbReference type="SAM" id="Phobius"/>
    </source>
</evidence>
<accession>A0A9Y2KZP8</accession>
<keyword evidence="2" id="KW-1003">Cell membrane</keyword>
<dbReference type="InterPro" id="IPR050189">
    <property type="entry name" value="MFS_Efflux_Transporters"/>
</dbReference>
<dbReference type="SUPFAM" id="SSF103473">
    <property type="entry name" value="MFS general substrate transporter"/>
    <property type="match status" value="1"/>
</dbReference>